<feature type="transmembrane region" description="Helical" evidence="1">
    <location>
        <begin position="93"/>
        <end position="111"/>
    </location>
</feature>
<name>A0AAD7Y498_9FUNG</name>
<proteinExistence type="predicted"/>
<protein>
    <submittedName>
        <fullName evidence="2">Uncharacterized protein</fullName>
    </submittedName>
</protein>
<sequence length="128" mass="14319">MPLISLTGELLCTSNKQQDSSLPGIMLIIGFLCGFGYQVPFLHLKVVTNVHPCMYSSASSKYAIFDRAKITRLLTPYDYQASFLRFKSQYQRTAYLAGGSLATLSFVWVSPRFCVYDNHGKLYGSKPA</sequence>
<evidence type="ECO:0000313" key="2">
    <source>
        <dbReference type="EMBL" id="KAJ8663492.1"/>
    </source>
</evidence>
<reference evidence="2 3" key="1">
    <citation type="submission" date="2023-03" db="EMBL/GenBank/DDBJ databases">
        <title>Genome sequence of Lichtheimia ornata CBS 291.66.</title>
        <authorList>
            <person name="Mohabir J.T."/>
            <person name="Shea T.P."/>
            <person name="Kurbessoian T."/>
            <person name="Berby B."/>
            <person name="Fontaine J."/>
            <person name="Livny J."/>
            <person name="Gnirke A."/>
            <person name="Stajich J.E."/>
            <person name="Cuomo C.A."/>
        </authorList>
    </citation>
    <scope>NUCLEOTIDE SEQUENCE [LARGE SCALE GENOMIC DNA]</scope>
    <source>
        <strain evidence="2">CBS 291.66</strain>
    </source>
</reference>
<accession>A0AAD7Y498</accession>
<dbReference type="RefSeq" id="XP_058348404.1">
    <property type="nucleotide sequence ID" value="XM_058480840.1"/>
</dbReference>
<evidence type="ECO:0000313" key="3">
    <source>
        <dbReference type="Proteomes" id="UP001234581"/>
    </source>
</evidence>
<evidence type="ECO:0000256" key="1">
    <source>
        <dbReference type="SAM" id="Phobius"/>
    </source>
</evidence>
<keyword evidence="1" id="KW-0812">Transmembrane</keyword>
<keyword evidence="3" id="KW-1185">Reference proteome</keyword>
<gene>
    <name evidence="2" type="ORF">O0I10_000734</name>
</gene>
<keyword evidence="1" id="KW-0472">Membrane</keyword>
<dbReference type="Proteomes" id="UP001234581">
    <property type="component" value="Unassembled WGS sequence"/>
</dbReference>
<feature type="transmembrane region" description="Helical" evidence="1">
    <location>
        <begin position="20"/>
        <end position="37"/>
    </location>
</feature>
<comment type="caution">
    <text evidence="2">The sequence shown here is derived from an EMBL/GenBank/DDBJ whole genome shotgun (WGS) entry which is preliminary data.</text>
</comment>
<keyword evidence="1" id="KW-1133">Transmembrane helix</keyword>
<dbReference type="AlphaFoldDB" id="A0AAD7Y498"/>
<organism evidence="2 3">
    <name type="scientific">Lichtheimia ornata</name>
    <dbReference type="NCBI Taxonomy" id="688661"/>
    <lineage>
        <taxon>Eukaryota</taxon>
        <taxon>Fungi</taxon>
        <taxon>Fungi incertae sedis</taxon>
        <taxon>Mucoromycota</taxon>
        <taxon>Mucoromycotina</taxon>
        <taxon>Mucoromycetes</taxon>
        <taxon>Mucorales</taxon>
        <taxon>Lichtheimiaceae</taxon>
        <taxon>Lichtheimia</taxon>
    </lineage>
</organism>
<dbReference type="EMBL" id="JARTCD010000002">
    <property type="protein sequence ID" value="KAJ8663492.1"/>
    <property type="molecule type" value="Genomic_DNA"/>
</dbReference>
<dbReference type="GeneID" id="83208155"/>